<evidence type="ECO:0008006" key="3">
    <source>
        <dbReference type="Google" id="ProtNLM"/>
    </source>
</evidence>
<reference evidence="1 2" key="1">
    <citation type="submission" date="2017-12" db="EMBL/GenBank/DDBJ databases">
        <title>Streptomyces populusis sp. nov., a novel endophytic actinobacterium isolated from stems of Populus adenopoda Maxim.</title>
        <authorList>
            <person name="Wang Z."/>
        </authorList>
    </citation>
    <scope>NUCLEOTIDE SEQUENCE [LARGE SCALE GENOMIC DNA]</scope>
    <source>
        <strain evidence="1 2">A249</strain>
    </source>
</reference>
<organism evidence="1 2">
    <name type="scientific">Streptomyces populi</name>
    <dbReference type="NCBI Taxonomy" id="2058924"/>
    <lineage>
        <taxon>Bacteria</taxon>
        <taxon>Bacillati</taxon>
        <taxon>Actinomycetota</taxon>
        <taxon>Actinomycetes</taxon>
        <taxon>Kitasatosporales</taxon>
        <taxon>Streptomycetaceae</taxon>
        <taxon>Streptomyces</taxon>
    </lineage>
</organism>
<dbReference type="EMBL" id="PJOS01000035">
    <property type="protein sequence ID" value="PKT71396.1"/>
    <property type="molecule type" value="Genomic_DNA"/>
</dbReference>
<sequence length="79" mass="8883">MKNDLCEADTRFDTHDNDFTNKPTASCANKYDTRSVGTHEAEHLFGLKDISGAHSSLTMYENSTLRSAKTRTLGKEEDR</sequence>
<dbReference type="GO" id="GO:0008237">
    <property type="term" value="F:metallopeptidase activity"/>
    <property type="evidence" value="ECO:0007669"/>
    <property type="project" value="InterPro"/>
</dbReference>
<gene>
    <name evidence="1" type="ORF">CW362_19390</name>
</gene>
<dbReference type="Gene3D" id="3.40.390.10">
    <property type="entry name" value="Collagenase (Catalytic Domain)"/>
    <property type="match status" value="1"/>
</dbReference>
<evidence type="ECO:0000313" key="2">
    <source>
        <dbReference type="Proteomes" id="UP000236178"/>
    </source>
</evidence>
<dbReference type="InterPro" id="IPR024079">
    <property type="entry name" value="MetalloPept_cat_dom_sf"/>
</dbReference>
<name>A0A2I0SN85_9ACTN</name>
<evidence type="ECO:0000313" key="1">
    <source>
        <dbReference type="EMBL" id="PKT71396.1"/>
    </source>
</evidence>
<dbReference type="AlphaFoldDB" id="A0A2I0SN85"/>
<accession>A0A2I0SN85</accession>
<dbReference type="Proteomes" id="UP000236178">
    <property type="component" value="Unassembled WGS sequence"/>
</dbReference>
<protein>
    <recommendedName>
        <fullName evidence="3">Peptidase M10 metallopeptidase domain-containing protein</fullName>
    </recommendedName>
</protein>
<proteinExistence type="predicted"/>
<keyword evidence="2" id="KW-1185">Reference proteome</keyword>
<comment type="caution">
    <text evidence="1">The sequence shown here is derived from an EMBL/GenBank/DDBJ whole genome shotgun (WGS) entry which is preliminary data.</text>
</comment>
<dbReference type="OrthoDB" id="5188902at2"/>